<protein>
    <recommendedName>
        <fullName evidence="4">Integral membrane protein</fullName>
    </recommendedName>
</protein>
<evidence type="ECO:0008006" key="4">
    <source>
        <dbReference type="Google" id="ProtNLM"/>
    </source>
</evidence>
<feature type="transmembrane region" description="Helical" evidence="1">
    <location>
        <begin position="44"/>
        <end position="66"/>
    </location>
</feature>
<keyword evidence="1" id="KW-0472">Membrane</keyword>
<keyword evidence="1" id="KW-1133">Transmembrane helix</keyword>
<dbReference type="AlphaFoldDB" id="A0A0N1JRI2"/>
<evidence type="ECO:0000313" key="3">
    <source>
        <dbReference type="Proteomes" id="UP000037939"/>
    </source>
</evidence>
<proteinExistence type="predicted"/>
<dbReference type="RefSeq" id="WP_053939661.1">
    <property type="nucleotide sequence ID" value="NZ_LAQT01000037.1"/>
</dbReference>
<gene>
    <name evidence="2" type="ORF">WG78_20435</name>
</gene>
<comment type="caution">
    <text evidence="2">The sequence shown here is derived from an EMBL/GenBank/DDBJ whole genome shotgun (WGS) entry which is preliminary data.</text>
</comment>
<keyword evidence="1" id="KW-0812">Transmembrane</keyword>
<dbReference type="InterPro" id="IPR018692">
    <property type="entry name" value="DUF2189"/>
</dbReference>
<sequence length="255" mass="27964">MDLHMHGLDDHFTLPQTDKVSASRPLEWLKLGWQDFRQHPLPSLGYGLLIAIAGWLVLAVASNYTYLTSTSITGFMLLAPLGAAGIYELTSERQEGRPTSFAQSLHDLLKNLGQIAFMGVVLGSVAIGWERVSCILFALFYGGEAVNLHFFWTALLGEYWMFTAAWIFGGFVLACLTFALTAVSIPMLADREVDVVTAMMTSLRVVMENLPAMIVWAAIIVALTAIGFATGLLGLIVLFPLLGHATWIAYKELVH</sequence>
<feature type="transmembrane region" description="Helical" evidence="1">
    <location>
        <begin position="164"/>
        <end position="189"/>
    </location>
</feature>
<name>A0A0N1JRI2_9NEIS</name>
<dbReference type="EMBL" id="LAQT01000037">
    <property type="protein sequence ID" value="KPC49300.1"/>
    <property type="molecule type" value="Genomic_DNA"/>
</dbReference>
<dbReference type="Proteomes" id="UP000037939">
    <property type="component" value="Unassembled WGS sequence"/>
</dbReference>
<organism evidence="2 3">
    <name type="scientific">Amantichitinum ursilacus</name>
    <dbReference type="NCBI Taxonomy" id="857265"/>
    <lineage>
        <taxon>Bacteria</taxon>
        <taxon>Pseudomonadati</taxon>
        <taxon>Pseudomonadota</taxon>
        <taxon>Betaproteobacteria</taxon>
        <taxon>Neisseriales</taxon>
        <taxon>Chitinibacteraceae</taxon>
        <taxon>Amantichitinum</taxon>
    </lineage>
</organism>
<evidence type="ECO:0000313" key="2">
    <source>
        <dbReference type="EMBL" id="KPC49300.1"/>
    </source>
</evidence>
<keyword evidence="3" id="KW-1185">Reference proteome</keyword>
<evidence type="ECO:0000256" key="1">
    <source>
        <dbReference type="SAM" id="Phobius"/>
    </source>
</evidence>
<accession>A0A0N1JRI2</accession>
<dbReference type="Pfam" id="PF09955">
    <property type="entry name" value="DUF2189"/>
    <property type="match status" value="1"/>
</dbReference>
<dbReference type="OrthoDB" id="5621705at2"/>
<feature type="transmembrane region" description="Helical" evidence="1">
    <location>
        <begin position="209"/>
        <end position="242"/>
    </location>
</feature>
<dbReference type="STRING" id="857265.WG78_20435"/>
<reference evidence="2 3" key="1">
    <citation type="submission" date="2015-07" db="EMBL/GenBank/DDBJ databases">
        <title>Draft genome sequence of the Amantichitinum ursilacus IGB-41, a new chitin-degrading bacterium.</title>
        <authorList>
            <person name="Kirstahler P."/>
            <person name="Guenther M."/>
            <person name="Grumaz C."/>
            <person name="Rupp S."/>
            <person name="Zibek S."/>
            <person name="Sohn K."/>
        </authorList>
    </citation>
    <scope>NUCLEOTIDE SEQUENCE [LARGE SCALE GENOMIC DNA]</scope>
    <source>
        <strain evidence="2 3">IGB-41</strain>
    </source>
</reference>